<dbReference type="RefSeq" id="WP_283705024.1">
    <property type="nucleotide sequence ID" value="NZ_CATNXM010000003.1"/>
</dbReference>
<dbReference type="AlphaFoldDB" id="A0AAN5NDC0"/>
<dbReference type="Proteomes" id="UP000855421">
    <property type="component" value="Unassembled WGS sequence"/>
</dbReference>
<proteinExistence type="predicted"/>
<gene>
    <name evidence="1" type="ORF">I9063_002937</name>
</gene>
<sequence>MNIELNSKIQYLNQLNTLDLENKLKELNTLKNSNFVTINNINLYLTSNTSFQVKEFLFFLKNLSNEFFIVQRNENVEFILLKKDFSQYIEIALSKNSNILPNKSPNSLNLELFFLISYRKGERLGIKFLEKYISLSKNLDIPIILYCEKKLCAYYENLGFKIIKVNLIGDYLMVYNF</sequence>
<evidence type="ECO:0000313" key="2">
    <source>
        <dbReference type="Proteomes" id="UP000855421"/>
    </source>
</evidence>
<accession>A0AAN5NDC0</accession>
<organism evidence="1 2">
    <name type="scientific">Clostridium perfringens</name>
    <dbReference type="NCBI Taxonomy" id="1502"/>
    <lineage>
        <taxon>Bacteria</taxon>
        <taxon>Bacillati</taxon>
        <taxon>Bacillota</taxon>
        <taxon>Clostridia</taxon>
        <taxon>Eubacteriales</taxon>
        <taxon>Clostridiaceae</taxon>
        <taxon>Clostridium</taxon>
    </lineage>
</organism>
<protein>
    <submittedName>
        <fullName evidence="1">Uncharacterized protein</fullName>
    </submittedName>
</protein>
<reference evidence="1" key="2">
    <citation type="submission" date="2020-07" db="EMBL/GenBank/DDBJ databases">
        <authorList>
            <consortium name="NCBI Pathogen Detection Project"/>
        </authorList>
    </citation>
    <scope>NUCLEOTIDE SEQUENCE</scope>
    <source>
        <strain evidence="1">C25</strain>
    </source>
</reference>
<comment type="caution">
    <text evidence="1">The sequence shown here is derived from an EMBL/GenBank/DDBJ whole genome shotgun (WGS) entry which is preliminary data.</text>
</comment>
<dbReference type="EMBL" id="DACTBT010000029">
    <property type="protein sequence ID" value="HAT4299533.1"/>
    <property type="molecule type" value="Genomic_DNA"/>
</dbReference>
<evidence type="ECO:0000313" key="1">
    <source>
        <dbReference type="EMBL" id="HAT4299533.1"/>
    </source>
</evidence>
<reference evidence="1" key="1">
    <citation type="journal article" date="2018" name="Genome Biol.">
        <title>SKESA: strategic k-mer extension for scrupulous assemblies.</title>
        <authorList>
            <person name="Souvorov A."/>
            <person name="Agarwala R."/>
            <person name="Lipman D.J."/>
        </authorList>
    </citation>
    <scope>NUCLEOTIDE SEQUENCE</scope>
    <source>
        <strain evidence="1">C25</strain>
    </source>
</reference>
<name>A0AAN5NDC0_CLOPF</name>